<dbReference type="RefSeq" id="WP_139061126.1">
    <property type="nucleotide sequence ID" value="NZ_AP028420.1"/>
</dbReference>
<comment type="caution">
    <text evidence="1">The sequence shown here is derived from an EMBL/GenBank/DDBJ whole genome shotgun (WGS) entry which is preliminary data.</text>
</comment>
<organism evidence="1 2">
    <name type="scientific">Enterobacter asburiae</name>
    <dbReference type="NCBI Taxonomy" id="61645"/>
    <lineage>
        <taxon>Bacteria</taxon>
        <taxon>Pseudomonadati</taxon>
        <taxon>Pseudomonadota</taxon>
        <taxon>Gammaproteobacteria</taxon>
        <taxon>Enterobacterales</taxon>
        <taxon>Enterobacteriaceae</taxon>
        <taxon>Enterobacter</taxon>
        <taxon>Enterobacter cloacae complex</taxon>
    </lineage>
</organism>
<proteinExistence type="predicted"/>
<evidence type="ECO:0000313" key="1">
    <source>
        <dbReference type="EMBL" id="MBJ6595249.1"/>
    </source>
</evidence>
<reference evidence="1" key="1">
    <citation type="submission" date="2020-12" db="EMBL/GenBank/DDBJ databases">
        <title>Molecular epidemiology of VIM- metallo-b-lactamase-producing Enterobacter cloacae complex isolated in France between 2015 and 2018.</title>
        <authorList>
            <person name="Emeraud C."/>
            <person name="Petit C."/>
            <person name="Bonnin R."/>
            <person name="Naas T."/>
            <person name="Dortet L."/>
        </authorList>
    </citation>
    <scope>NUCLEOTIDE SEQUENCE</scope>
    <source>
        <strain evidence="1">170C2</strain>
    </source>
</reference>
<gene>
    <name evidence="1" type="ORF">JGT27_06020</name>
</gene>
<dbReference type="AlphaFoldDB" id="A0A8I1FV41"/>
<name>A0A8I1FV41_ENTAS</name>
<protein>
    <submittedName>
        <fullName evidence="1">Uncharacterized protein</fullName>
    </submittedName>
</protein>
<accession>A0A8I1FV41</accession>
<dbReference type="Proteomes" id="UP000641429">
    <property type="component" value="Unassembled WGS sequence"/>
</dbReference>
<sequence length="99" mass="11671">MKTSRYIQNFYCYQPNRGQPDVVSPIPEKTHCSRNEQKSSIHRYLGRKLDDSLPDFDGFVVRGFWKCGKREDICMDIVDNLRIIHKKTRRSGFFANRSA</sequence>
<dbReference type="EMBL" id="JAELXN010000017">
    <property type="protein sequence ID" value="MBJ6595249.1"/>
    <property type="molecule type" value="Genomic_DNA"/>
</dbReference>
<evidence type="ECO:0000313" key="2">
    <source>
        <dbReference type="Proteomes" id="UP000641429"/>
    </source>
</evidence>